<dbReference type="AlphaFoldDB" id="A0A8R7PL39"/>
<protein>
    <recommendedName>
        <fullName evidence="1">Reverse transcriptase domain-containing protein</fullName>
    </recommendedName>
</protein>
<dbReference type="SUPFAM" id="SSF56672">
    <property type="entry name" value="DNA/RNA polymerases"/>
    <property type="match status" value="1"/>
</dbReference>
<evidence type="ECO:0000313" key="3">
    <source>
        <dbReference type="Proteomes" id="UP000015106"/>
    </source>
</evidence>
<dbReference type="EnsemblPlants" id="TuG1812G0200005571.01.T01">
    <property type="protein sequence ID" value="TuG1812G0200005571.01.T01.cds465449"/>
    <property type="gene ID" value="TuG1812G0200005571.01"/>
</dbReference>
<dbReference type="InterPro" id="IPR043502">
    <property type="entry name" value="DNA/RNA_pol_sf"/>
</dbReference>
<dbReference type="Pfam" id="PF00078">
    <property type="entry name" value="RVT_1"/>
    <property type="match status" value="1"/>
</dbReference>
<proteinExistence type="predicted"/>
<evidence type="ECO:0000259" key="1">
    <source>
        <dbReference type="Pfam" id="PF00078"/>
    </source>
</evidence>
<dbReference type="Proteomes" id="UP000015106">
    <property type="component" value="Chromosome 2"/>
</dbReference>
<keyword evidence="3" id="KW-1185">Reference proteome</keyword>
<organism evidence="2 3">
    <name type="scientific">Triticum urartu</name>
    <name type="common">Red wild einkorn</name>
    <name type="synonym">Crithodium urartu</name>
    <dbReference type="NCBI Taxonomy" id="4572"/>
    <lineage>
        <taxon>Eukaryota</taxon>
        <taxon>Viridiplantae</taxon>
        <taxon>Streptophyta</taxon>
        <taxon>Embryophyta</taxon>
        <taxon>Tracheophyta</taxon>
        <taxon>Spermatophyta</taxon>
        <taxon>Magnoliopsida</taxon>
        <taxon>Liliopsida</taxon>
        <taxon>Poales</taxon>
        <taxon>Poaceae</taxon>
        <taxon>BOP clade</taxon>
        <taxon>Pooideae</taxon>
        <taxon>Triticodae</taxon>
        <taxon>Triticeae</taxon>
        <taxon>Triticinae</taxon>
        <taxon>Triticum</taxon>
    </lineage>
</organism>
<reference evidence="2" key="3">
    <citation type="submission" date="2022-06" db="UniProtKB">
        <authorList>
            <consortium name="EnsemblPlants"/>
        </authorList>
    </citation>
    <scope>IDENTIFICATION</scope>
</reference>
<evidence type="ECO:0000313" key="2">
    <source>
        <dbReference type="EnsemblPlants" id="TuG1812G0200005571.01.T01.cds465449"/>
    </source>
</evidence>
<name>A0A8R7PL39_TRIUA</name>
<feature type="domain" description="Reverse transcriptase" evidence="1">
    <location>
        <begin position="3"/>
        <end position="110"/>
    </location>
</feature>
<sequence length="115" mass="12577">MLFTIAIDVLNSLVQHAIRCNILQRLSPRHMTSSISLYADDVVIFCHPDPADLSAVREILRIFGLASGLKTNFSKCSISPIRCTDVQATNVSVALGCPVAHFPVTYLGLPLAIRR</sequence>
<accession>A0A8R7PL39</accession>
<reference evidence="2" key="2">
    <citation type="submission" date="2018-03" db="EMBL/GenBank/DDBJ databases">
        <title>The Triticum urartu genome reveals the dynamic nature of wheat genome evolution.</title>
        <authorList>
            <person name="Ling H."/>
            <person name="Ma B."/>
            <person name="Shi X."/>
            <person name="Liu H."/>
            <person name="Dong L."/>
            <person name="Sun H."/>
            <person name="Cao Y."/>
            <person name="Gao Q."/>
            <person name="Zheng S."/>
            <person name="Li Y."/>
            <person name="Yu Y."/>
            <person name="Du H."/>
            <person name="Qi M."/>
            <person name="Li Y."/>
            <person name="Yu H."/>
            <person name="Cui Y."/>
            <person name="Wang N."/>
            <person name="Chen C."/>
            <person name="Wu H."/>
            <person name="Zhao Y."/>
            <person name="Zhang J."/>
            <person name="Li Y."/>
            <person name="Zhou W."/>
            <person name="Zhang B."/>
            <person name="Hu W."/>
            <person name="Eijk M."/>
            <person name="Tang J."/>
            <person name="Witsenboer H."/>
            <person name="Zhao S."/>
            <person name="Li Z."/>
            <person name="Zhang A."/>
            <person name="Wang D."/>
            <person name="Liang C."/>
        </authorList>
    </citation>
    <scope>NUCLEOTIDE SEQUENCE [LARGE SCALE GENOMIC DNA]</scope>
    <source>
        <strain evidence="2">cv. G1812</strain>
    </source>
</reference>
<reference evidence="3" key="1">
    <citation type="journal article" date="2013" name="Nature">
        <title>Draft genome of the wheat A-genome progenitor Triticum urartu.</title>
        <authorList>
            <person name="Ling H.Q."/>
            <person name="Zhao S."/>
            <person name="Liu D."/>
            <person name="Wang J."/>
            <person name="Sun H."/>
            <person name="Zhang C."/>
            <person name="Fan H."/>
            <person name="Li D."/>
            <person name="Dong L."/>
            <person name="Tao Y."/>
            <person name="Gao C."/>
            <person name="Wu H."/>
            <person name="Li Y."/>
            <person name="Cui Y."/>
            <person name="Guo X."/>
            <person name="Zheng S."/>
            <person name="Wang B."/>
            <person name="Yu K."/>
            <person name="Liang Q."/>
            <person name="Yang W."/>
            <person name="Lou X."/>
            <person name="Chen J."/>
            <person name="Feng M."/>
            <person name="Jian J."/>
            <person name="Zhang X."/>
            <person name="Luo G."/>
            <person name="Jiang Y."/>
            <person name="Liu J."/>
            <person name="Wang Z."/>
            <person name="Sha Y."/>
            <person name="Zhang B."/>
            <person name="Wu H."/>
            <person name="Tang D."/>
            <person name="Shen Q."/>
            <person name="Xue P."/>
            <person name="Zou S."/>
            <person name="Wang X."/>
            <person name="Liu X."/>
            <person name="Wang F."/>
            <person name="Yang Y."/>
            <person name="An X."/>
            <person name="Dong Z."/>
            <person name="Zhang K."/>
            <person name="Zhang X."/>
            <person name="Luo M.C."/>
            <person name="Dvorak J."/>
            <person name="Tong Y."/>
            <person name="Wang J."/>
            <person name="Yang H."/>
            <person name="Li Z."/>
            <person name="Wang D."/>
            <person name="Zhang A."/>
            <person name="Wang J."/>
        </authorList>
    </citation>
    <scope>NUCLEOTIDE SEQUENCE</scope>
    <source>
        <strain evidence="3">cv. G1812</strain>
    </source>
</reference>
<dbReference type="Gramene" id="TuG1812G0200005571.01.T01">
    <property type="protein sequence ID" value="TuG1812G0200005571.01.T01.cds465449"/>
    <property type="gene ID" value="TuG1812G0200005571.01"/>
</dbReference>
<dbReference type="InterPro" id="IPR000477">
    <property type="entry name" value="RT_dom"/>
</dbReference>